<dbReference type="Proteomes" id="UP001173801">
    <property type="component" value="Unassembled WGS sequence"/>
</dbReference>
<dbReference type="Pfam" id="PF00034">
    <property type="entry name" value="Cytochrom_C"/>
    <property type="match status" value="1"/>
</dbReference>
<reference evidence="6" key="1">
    <citation type="submission" date="2022-08" db="EMBL/GenBank/DDBJ databases">
        <authorList>
            <person name="Wang H."/>
        </authorList>
    </citation>
    <scope>NUCLEOTIDE SEQUENCE</scope>
    <source>
        <strain evidence="6">PS10</strain>
    </source>
</reference>
<proteinExistence type="predicted"/>
<accession>A0ABT7HS90</accession>
<feature type="domain" description="Cytochrome c" evidence="5">
    <location>
        <begin position="21"/>
        <end position="114"/>
    </location>
</feature>
<dbReference type="InterPro" id="IPR009056">
    <property type="entry name" value="Cyt_c-like_dom"/>
</dbReference>
<name>A0ABT7HS90_9BACT</name>
<evidence type="ECO:0000256" key="3">
    <source>
        <dbReference type="ARBA" id="ARBA00023004"/>
    </source>
</evidence>
<comment type="caution">
    <text evidence="6">The sequence shown here is derived from an EMBL/GenBank/DDBJ whole genome shotgun (WGS) entry which is preliminary data.</text>
</comment>
<evidence type="ECO:0000313" key="6">
    <source>
        <dbReference type="EMBL" id="MDL0089694.1"/>
    </source>
</evidence>
<keyword evidence="3 4" id="KW-0408">Iron</keyword>
<evidence type="ECO:0000259" key="5">
    <source>
        <dbReference type="PROSITE" id="PS51007"/>
    </source>
</evidence>
<reference evidence="6" key="2">
    <citation type="journal article" date="2023" name="Microorganisms">
        <title>Isolation and Genomic Characteristics of Cat-Borne Campylobacter felis sp. nov. and Sheep-Borne Campylobacter ovis sp. nov.</title>
        <authorList>
            <person name="Wang H."/>
            <person name="Li Y."/>
            <person name="Gu Y."/>
            <person name="Zhou G."/>
            <person name="Chen X."/>
            <person name="Zhang X."/>
            <person name="Shao Z."/>
            <person name="Zhang J."/>
            <person name="Zhang M."/>
        </authorList>
    </citation>
    <scope>NUCLEOTIDE SEQUENCE</scope>
    <source>
        <strain evidence="6">PS10</strain>
    </source>
</reference>
<dbReference type="SUPFAM" id="SSF46626">
    <property type="entry name" value="Cytochrome c"/>
    <property type="match status" value="1"/>
</dbReference>
<protein>
    <submittedName>
        <fullName evidence="6">Cytochrome C oxidase subunit III</fullName>
    </submittedName>
</protein>
<gene>
    <name evidence="6" type="ORF">NYG85_10015</name>
</gene>
<dbReference type="Gene3D" id="1.10.760.10">
    <property type="entry name" value="Cytochrome c-like domain"/>
    <property type="match status" value="1"/>
</dbReference>
<dbReference type="PROSITE" id="PS51007">
    <property type="entry name" value="CYTC"/>
    <property type="match status" value="1"/>
</dbReference>
<evidence type="ECO:0000256" key="4">
    <source>
        <dbReference type="PROSITE-ProRule" id="PRU00433"/>
    </source>
</evidence>
<dbReference type="EMBL" id="JANURM010000018">
    <property type="protein sequence ID" value="MDL0089694.1"/>
    <property type="molecule type" value="Genomic_DNA"/>
</dbReference>
<keyword evidence="1 4" id="KW-0349">Heme</keyword>
<keyword evidence="2 4" id="KW-0479">Metal-binding</keyword>
<dbReference type="RefSeq" id="WP_284938414.1">
    <property type="nucleotide sequence ID" value="NZ_JANURM010000018.1"/>
</dbReference>
<evidence type="ECO:0000256" key="1">
    <source>
        <dbReference type="ARBA" id="ARBA00022617"/>
    </source>
</evidence>
<evidence type="ECO:0000256" key="2">
    <source>
        <dbReference type="ARBA" id="ARBA00022723"/>
    </source>
</evidence>
<sequence length="118" mass="13735">MRSLFFIFFVVSLSFGADFITKTEYAKMLYINPRGIGCISCHGKNAEGKVISKYKEKNRKTKQVEQKELISPRINNVSFERFKKALDEPKNIMPSYFLTDEETKILYDYTISLDKDGK</sequence>
<keyword evidence="7" id="KW-1185">Reference proteome</keyword>
<dbReference type="InterPro" id="IPR036909">
    <property type="entry name" value="Cyt_c-like_dom_sf"/>
</dbReference>
<organism evidence="6 7">
    <name type="scientific">Campylobacter gastrosuis</name>
    <dbReference type="NCBI Taxonomy" id="2974576"/>
    <lineage>
        <taxon>Bacteria</taxon>
        <taxon>Pseudomonadati</taxon>
        <taxon>Campylobacterota</taxon>
        <taxon>Epsilonproteobacteria</taxon>
        <taxon>Campylobacterales</taxon>
        <taxon>Campylobacteraceae</taxon>
        <taxon>Campylobacter</taxon>
    </lineage>
</organism>
<evidence type="ECO:0000313" key="7">
    <source>
        <dbReference type="Proteomes" id="UP001173801"/>
    </source>
</evidence>